<dbReference type="PANTHER" id="PTHR48098:SF1">
    <property type="entry name" value="DIACYLGLYCEROL ACYLTRANSFERASE_MYCOLYLTRANSFERASE AG85A"/>
    <property type="match status" value="1"/>
</dbReference>
<accession>A0ABV9FNI6</accession>
<evidence type="ECO:0000313" key="3">
    <source>
        <dbReference type="Proteomes" id="UP001595914"/>
    </source>
</evidence>
<keyword evidence="1" id="KW-0732">Signal</keyword>
<dbReference type="Gene3D" id="3.40.50.1820">
    <property type="entry name" value="alpha/beta hydrolase"/>
    <property type="match status" value="1"/>
</dbReference>
<dbReference type="Pfam" id="PF00756">
    <property type="entry name" value="Esterase"/>
    <property type="match status" value="1"/>
</dbReference>
<dbReference type="EMBL" id="JBHSFO010000002">
    <property type="protein sequence ID" value="MFC4602779.1"/>
    <property type="molecule type" value="Genomic_DNA"/>
</dbReference>
<dbReference type="InterPro" id="IPR050583">
    <property type="entry name" value="Mycobacterial_A85_antigen"/>
</dbReference>
<gene>
    <name evidence="2" type="ORF">ACFO6S_03665</name>
</gene>
<dbReference type="SUPFAM" id="SSF53474">
    <property type="entry name" value="alpha/beta-Hydrolases"/>
    <property type="match status" value="1"/>
</dbReference>
<dbReference type="GO" id="GO:0016787">
    <property type="term" value="F:hydrolase activity"/>
    <property type="evidence" value="ECO:0007669"/>
    <property type="project" value="UniProtKB-KW"/>
</dbReference>
<dbReference type="Proteomes" id="UP001595914">
    <property type="component" value="Unassembled WGS sequence"/>
</dbReference>
<evidence type="ECO:0000313" key="2">
    <source>
        <dbReference type="EMBL" id="MFC4602779.1"/>
    </source>
</evidence>
<name>A0ABV9FNI6_9NOCA</name>
<keyword evidence="3" id="KW-1185">Reference proteome</keyword>
<feature type="signal peptide" evidence="1">
    <location>
        <begin position="1"/>
        <end position="30"/>
    </location>
</feature>
<dbReference type="InterPro" id="IPR000801">
    <property type="entry name" value="Esterase-like"/>
</dbReference>
<dbReference type="RefSeq" id="WP_378414258.1">
    <property type="nucleotide sequence ID" value="NZ_JBHSFO010000002.1"/>
</dbReference>
<dbReference type="InterPro" id="IPR029058">
    <property type="entry name" value="AB_hydrolase_fold"/>
</dbReference>
<evidence type="ECO:0000256" key="1">
    <source>
        <dbReference type="SAM" id="SignalP"/>
    </source>
</evidence>
<sequence>MRTRRGGPGRVASAVLTVSVLPTLLTPAIAAAGDHPPGPGAGAVTQAVSGSHLAEVTRSGDRTVTAEVYSAAMDRTIPIQVILPADTSAPRPTLYLLNGAGGGEDTATWQDRTDVLSFFQDKNVNVVTPLEGAFSYYTDWIKDDPVLGRNKWQTFLTEELPPIVDAEFGTNGVNAIAAISMTATSVLNLAIAAPGLYRSVGAYSGCAETSTPEGQAFIELVVDGRGGGDVTNMWGPLDGPGWVANDPVVNAEKLRGTQLYVATGSGLPGPHETLDAPGVGGSPVALANQVIVGGVIEAAVNMCTHNLANRLAELKIPATFDFKPAGTHSWGYWQDDLHNSWPMLAGSMGMQP</sequence>
<proteinExistence type="predicted"/>
<organism evidence="2 3">
    <name type="scientific">Rhodococcus kronopolitis</name>
    <dbReference type="NCBI Taxonomy" id="1460226"/>
    <lineage>
        <taxon>Bacteria</taxon>
        <taxon>Bacillati</taxon>
        <taxon>Actinomycetota</taxon>
        <taxon>Actinomycetes</taxon>
        <taxon>Mycobacteriales</taxon>
        <taxon>Nocardiaceae</taxon>
        <taxon>Rhodococcus</taxon>
    </lineage>
</organism>
<feature type="chain" id="PRO_5046241919" evidence="1">
    <location>
        <begin position="31"/>
        <end position="352"/>
    </location>
</feature>
<reference evidence="3" key="1">
    <citation type="journal article" date="2019" name="Int. J. Syst. Evol. Microbiol.">
        <title>The Global Catalogue of Microorganisms (GCM) 10K type strain sequencing project: providing services to taxonomists for standard genome sequencing and annotation.</title>
        <authorList>
            <consortium name="The Broad Institute Genomics Platform"/>
            <consortium name="The Broad Institute Genome Sequencing Center for Infectious Disease"/>
            <person name="Wu L."/>
            <person name="Ma J."/>
        </authorList>
    </citation>
    <scope>NUCLEOTIDE SEQUENCE [LARGE SCALE GENOMIC DNA]</scope>
    <source>
        <strain evidence="3">CCUG 54520</strain>
    </source>
</reference>
<comment type="caution">
    <text evidence="2">The sequence shown here is derived from an EMBL/GenBank/DDBJ whole genome shotgun (WGS) entry which is preliminary data.</text>
</comment>
<keyword evidence="2" id="KW-0378">Hydrolase</keyword>
<dbReference type="PANTHER" id="PTHR48098">
    <property type="entry name" value="ENTEROCHELIN ESTERASE-RELATED"/>
    <property type="match status" value="1"/>
</dbReference>
<protein>
    <submittedName>
        <fullName evidence="2">Alpha/beta hydrolase</fullName>
    </submittedName>
</protein>